<dbReference type="Proteomes" id="UP000309061">
    <property type="component" value="Chromosome"/>
</dbReference>
<keyword evidence="4" id="KW-1185">Reference proteome</keyword>
<name>A0A6B8KK07_9HYPH</name>
<feature type="compositionally biased region" description="Low complexity" evidence="2">
    <location>
        <begin position="138"/>
        <end position="154"/>
    </location>
</feature>
<dbReference type="Pfam" id="PF13174">
    <property type="entry name" value="TPR_6"/>
    <property type="match status" value="1"/>
</dbReference>
<gene>
    <name evidence="3" type="primary">ybgF</name>
    <name evidence="1" type="synonym">cpoB</name>
    <name evidence="3" type="ORF">H2LOC_015300</name>
</gene>
<dbReference type="RefSeq" id="WP_136497835.1">
    <property type="nucleotide sequence ID" value="NZ_CP046052.1"/>
</dbReference>
<sequence length="311" mass="32865" precursor="true">MISRISLAVATLAFPLSAFAVTGDGAFQTAQIYSRPSADAPADIEELEPPAAPRDSGLSTRVDRLERELRNMTGRMEELQHSVQLLEEQLRAAKQDSPHGVTPPPASGSGPGRRSDAFDPAGNPGAPGAPREIGQATPSAPLSSSSHPASSGPLREPGAPLDLTGHLAQPSPAIAAPVDGAPSQTTVKEDYEQAVALMRAGQYESAEKSLVAFLQKYPKSKYSPAATYGLGESFYQRARYREAAEKYLEISTKYGQSAQAPEAMLRLGQSLSALGAKEQACASFSEIGAKYPGSPNRIKDAAQKESKKLQC</sequence>
<evidence type="ECO:0000313" key="4">
    <source>
        <dbReference type="Proteomes" id="UP000309061"/>
    </source>
</evidence>
<keyword evidence="1" id="KW-0132">Cell division</keyword>
<dbReference type="GO" id="GO:0030288">
    <property type="term" value="C:outer membrane-bounded periplasmic space"/>
    <property type="evidence" value="ECO:0007669"/>
    <property type="project" value="UniProtKB-UniRule"/>
</dbReference>
<dbReference type="OrthoDB" id="7185608at2"/>
<feature type="region of interest" description="Disordered" evidence="2">
    <location>
        <begin position="38"/>
        <end position="61"/>
    </location>
</feature>
<feature type="signal peptide" evidence="1">
    <location>
        <begin position="1"/>
        <end position="20"/>
    </location>
</feature>
<evidence type="ECO:0000256" key="1">
    <source>
        <dbReference type="HAMAP-Rule" id="MF_02066"/>
    </source>
</evidence>
<dbReference type="InterPro" id="IPR011990">
    <property type="entry name" value="TPR-like_helical_dom_sf"/>
</dbReference>
<evidence type="ECO:0000313" key="3">
    <source>
        <dbReference type="EMBL" id="QGM46948.1"/>
    </source>
</evidence>
<dbReference type="InterPro" id="IPR019734">
    <property type="entry name" value="TPR_rpt"/>
</dbReference>
<dbReference type="AlphaFoldDB" id="A0A6B8KK07"/>
<dbReference type="KEGG" id="mhey:H2LOC_015300"/>
<comment type="function">
    <text evidence="1">Mediates coordination of peptidoglycan synthesis and outer membrane constriction during cell division.</text>
</comment>
<accession>A0A6B8KK07</accession>
<dbReference type="Pfam" id="PF13432">
    <property type="entry name" value="TPR_16"/>
    <property type="match status" value="1"/>
</dbReference>
<dbReference type="Gene3D" id="1.25.40.10">
    <property type="entry name" value="Tetratricopeptide repeat domain"/>
    <property type="match status" value="1"/>
</dbReference>
<proteinExistence type="inferred from homology"/>
<feature type="compositionally biased region" description="Low complexity" evidence="2">
    <location>
        <begin position="120"/>
        <end position="130"/>
    </location>
</feature>
<feature type="region of interest" description="Disordered" evidence="2">
    <location>
        <begin position="93"/>
        <end position="183"/>
    </location>
</feature>
<dbReference type="SUPFAM" id="SSF48452">
    <property type="entry name" value="TPR-like"/>
    <property type="match status" value="1"/>
</dbReference>
<keyword evidence="1" id="KW-0732">Signal</keyword>
<feature type="chain" id="PRO_5025737621" description="Cell division coordinator CpoB" evidence="1">
    <location>
        <begin position="21"/>
        <end position="311"/>
    </location>
</feature>
<reference evidence="3 4" key="1">
    <citation type="submission" date="2019-11" db="EMBL/GenBank/DDBJ databases">
        <title>The genome sequence of Methylocystis heyeri.</title>
        <authorList>
            <person name="Oshkin I.Y."/>
            <person name="Miroshnikov K."/>
            <person name="Dedysh S.N."/>
        </authorList>
    </citation>
    <scope>NUCLEOTIDE SEQUENCE [LARGE SCALE GENOMIC DNA]</scope>
    <source>
        <strain evidence="3 4">H2</strain>
    </source>
</reference>
<evidence type="ECO:0000256" key="2">
    <source>
        <dbReference type="SAM" id="MobiDB-lite"/>
    </source>
</evidence>
<organism evidence="3 4">
    <name type="scientific">Methylocystis heyeri</name>
    <dbReference type="NCBI Taxonomy" id="391905"/>
    <lineage>
        <taxon>Bacteria</taxon>
        <taxon>Pseudomonadati</taxon>
        <taxon>Pseudomonadota</taxon>
        <taxon>Alphaproteobacteria</taxon>
        <taxon>Hyphomicrobiales</taxon>
        <taxon>Methylocystaceae</taxon>
        <taxon>Methylocystis</taxon>
    </lineage>
</organism>
<dbReference type="EMBL" id="CP046052">
    <property type="protein sequence ID" value="QGM46948.1"/>
    <property type="molecule type" value="Genomic_DNA"/>
</dbReference>
<dbReference type="HAMAP" id="MF_02066">
    <property type="entry name" value="CpoB"/>
    <property type="match status" value="1"/>
</dbReference>
<keyword evidence="1" id="KW-0131">Cell cycle</keyword>
<comment type="subcellular location">
    <subcellularLocation>
        <location evidence="1">Periplasm</location>
    </subcellularLocation>
</comment>
<dbReference type="NCBIfam" id="TIGR02795">
    <property type="entry name" value="tol_pal_ybgF"/>
    <property type="match status" value="1"/>
</dbReference>
<dbReference type="GO" id="GO:0043093">
    <property type="term" value="P:FtsZ-dependent cytokinesis"/>
    <property type="evidence" value="ECO:0007669"/>
    <property type="project" value="UniProtKB-UniRule"/>
</dbReference>
<dbReference type="InterPro" id="IPR014162">
    <property type="entry name" value="CpoB_C"/>
</dbReference>
<comment type="similarity">
    <text evidence="1">Belongs to the CpoB family.</text>
</comment>
<dbReference type="InterPro" id="IPR034706">
    <property type="entry name" value="CpoB"/>
</dbReference>
<protein>
    <recommendedName>
        <fullName evidence="1">Cell division coordinator CpoB</fullName>
    </recommendedName>
</protein>
<keyword evidence="1" id="KW-0574">Periplasm</keyword>